<sequence length="147" mass="16528">MPILSPHAASLAAQLEKGKFKMKTSMPHCHTEQTDNGCKVTLYFRDGKKIVYNIVETATGAVRHVDHSEYSTAYNRCFADVFNSVDDAETASRPIEWLNEMLTGQCVLMAQNNGKQDVDYRTERLKFYARAVGFAIRDIKFVEGGAK</sequence>
<dbReference type="EMBL" id="LR796592">
    <property type="protein sequence ID" value="CAB4153133.1"/>
    <property type="molecule type" value="Genomic_DNA"/>
</dbReference>
<reference evidence="1" key="1">
    <citation type="submission" date="2020-04" db="EMBL/GenBank/DDBJ databases">
        <authorList>
            <person name="Chiriac C."/>
            <person name="Salcher M."/>
            <person name="Ghai R."/>
            <person name="Kavagutti S V."/>
        </authorList>
    </citation>
    <scope>NUCLEOTIDE SEQUENCE</scope>
</reference>
<protein>
    <submittedName>
        <fullName evidence="1">Uncharacterized protein</fullName>
    </submittedName>
</protein>
<proteinExistence type="predicted"/>
<name>A0A6J5N7H2_9CAUD</name>
<organism evidence="1">
    <name type="scientific">uncultured Caudovirales phage</name>
    <dbReference type="NCBI Taxonomy" id="2100421"/>
    <lineage>
        <taxon>Viruses</taxon>
        <taxon>Duplodnaviria</taxon>
        <taxon>Heunggongvirae</taxon>
        <taxon>Uroviricota</taxon>
        <taxon>Caudoviricetes</taxon>
        <taxon>Peduoviridae</taxon>
        <taxon>Maltschvirus</taxon>
        <taxon>Maltschvirus maltsch</taxon>
    </lineage>
</organism>
<gene>
    <name evidence="1" type="ORF">UFOVP605_42</name>
</gene>
<accession>A0A6J5N7H2</accession>
<evidence type="ECO:0000313" key="1">
    <source>
        <dbReference type="EMBL" id="CAB4153133.1"/>
    </source>
</evidence>